<sequence length="182" mass="19906">MLQRVSGAWARVELAVAAVLAVGVTLLILLNVVTRSAGNAIYWVDEAAIYTMVWMTFLGASAAIASRQQVAITVLTDPLPEGAKRVAAKLVDVAVFAFACAMIYFCWRWYMPLALAEAGFETMAFQRATFNFIYAEPTSTIGIQKWIIWLVMPLFSLGVFLHATAHLLNFSPPGTTKAEVQA</sequence>
<dbReference type="EMBL" id="JAIMBW010000001">
    <property type="protein sequence ID" value="MBY4891310.1"/>
    <property type="molecule type" value="Genomic_DNA"/>
</dbReference>
<name>A0A975TVE5_9RHOB</name>
<comment type="function">
    <text evidence="9">Part of the tripartite ATP-independent periplasmic (TRAP) transport system.</text>
</comment>
<evidence type="ECO:0000256" key="1">
    <source>
        <dbReference type="ARBA" id="ARBA00004429"/>
    </source>
</evidence>
<dbReference type="AlphaFoldDB" id="A0A975TVE5"/>
<comment type="similarity">
    <text evidence="8 9">Belongs to the TRAP transporter small permease family.</text>
</comment>
<comment type="subunit">
    <text evidence="9">The complex comprises the extracytoplasmic solute receptor protein and the two transmembrane proteins.</text>
</comment>
<reference evidence="12 13" key="1">
    <citation type="submission" date="2021-07" db="EMBL/GenBank/DDBJ databases">
        <title>Karlodiniumbacter phycospheric gen. nov., sp. nov., a phycosphere bacterium isolated from karlodinium veneficum.</title>
        <authorList>
            <person name="Peng Y."/>
            <person name="Jiang L."/>
            <person name="Lee J."/>
        </authorList>
    </citation>
    <scope>NUCLEOTIDE SEQUENCE</scope>
    <source>
        <strain evidence="12 13">N5</strain>
    </source>
</reference>
<feature type="domain" description="Tripartite ATP-independent periplasmic transporters DctQ component" evidence="10">
    <location>
        <begin position="25"/>
        <end position="169"/>
    </location>
</feature>
<dbReference type="RefSeq" id="WP_257891196.1">
    <property type="nucleotide sequence ID" value="NZ_JAIMBW010000001.1"/>
</dbReference>
<feature type="transmembrane region" description="Helical" evidence="9">
    <location>
        <begin position="146"/>
        <end position="168"/>
    </location>
</feature>
<evidence type="ECO:0000313" key="13">
    <source>
        <dbReference type="Proteomes" id="UP000693972"/>
    </source>
</evidence>
<dbReference type="InterPro" id="IPR007387">
    <property type="entry name" value="TRAP_DctQ"/>
</dbReference>
<keyword evidence="5 9" id="KW-0812">Transmembrane</keyword>
<protein>
    <recommendedName>
        <fullName evidence="9">TRAP transporter small permease protein</fullName>
    </recommendedName>
</protein>
<keyword evidence="13" id="KW-1185">Reference proteome</keyword>
<keyword evidence="2 9" id="KW-0813">Transport</keyword>
<dbReference type="GO" id="GO:0022857">
    <property type="term" value="F:transmembrane transporter activity"/>
    <property type="evidence" value="ECO:0007669"/>
    <property type="project" value="UniProtKB-UniRule"/>
</dbReference>
<comment type="subcellular location">
    <subcellularLocation>
        <location evidence="1 9">Cell inner membrane</location>
        <topology evidence="1 9">Multi-pass membrane protein</topology>
    </subcellularLocation>
</comment>
<evidence type="ECO:0000259" key="10">
    <source>
        <dbReference type="Pfam" id="PF04290"/>
    </source>
</evidence>
<organism evidence="12">
    <name type="scientific">Gymnodinialimonas phycosphaerae</name>
    <dbReference type="NCBI Taxonomy" id="2841589"/>
    <lineage>
        <taxon>Bacteria</taxon>
        <taxon>Pseudomonadati</taxon>
        <taxon>Pseudomonadota</taxon>
        <taxon>Alphaproteobacteria</taxon>
        <taxon>Rhodobacterales</taxon>
        <taxon>Paracoccaceae</taxon>
        <taxon>Gymnodinialimonas</taxon>
    </lineage>
</organism>
<evidence type="ECO:0000256" key="2">
    <source>
        <dbReference type="ARBA" id="ARBA00022448"/>
    </source>
</evidence>
<feature type="transmembrane region" description="Helical" evidence="9">
    <location>
        <begin position="47"/>
        <end position="65"/>
    </location>
</feature>
<evidence type="ECO:0000313" key="12">
    <source>
        <dbReference type="EMBL" id="QXL88108.1"/>
    </source>
</evidence>
<gene>
    <name evidence="11" type="ORF">KUL25_00875</name>
    <name evidence="12" type="ORF">KUL25_00880</name>
</gene>
<proteinExistence type="inferred from homology"/>
<keyword evidence="3" id="KW-1003">Cell membrane</keyword>
<dbReference type="GO" id="GO:0005886">
    <property type="term" value="C:plasma membrane"/>
    <property type="evidence" value="ECO:0007669"/>
    <property type="project" value="UniProtKB-SubCell"/>
</dbReference>
<keyword evidence="4 9" id="KW-0997">Cell inner membrane</keyword>
<evidence type="ECO:0000313" key="11">
    <source>
        <dbReference type="EMBL" id="MBY4891310.1"/>
    </source>
</evidence>
<evidence type="ECO:0000256" key="4">
    <source>
        <dbReference type="ARBA" id="ARBA00022519"/>
    </source>
</evidence>
<accession>A0A975TVE5</accession>
<feature type="transmembrane region" description="Helical" evidence="9">
    <location>
        <begin position="12"/>
        <end position="32"/>
    </location>
</feature>
<dbReference type="GO" id="GO:0015740">
    <property type="term" value="P:C4-dicarboxylate transport"/>
    <property type="evidence" value="ECO:0007669"/>
    <property type="project" value="TreeGrafter"/>
</dbReference>
<dbReference type="PANTHER" id="PTHR35011:SF2">
    <property type="entry name" value="2,3-DIKETO-L-GULONATE TRAP TRANSPORTER SMALL PERMEASE PROTEIN YIAM"/>
    <property type="match status" value="1"/>
</dbReference>
<dbReference type="PANTHER" id="PTHR35011">
    <property type="entry name" value="2,3-DIKETO-L-GULONATE TRAP TRANSPORTER SMALL PERMEASE PROTEIN YIAM"/>
    <property type="match status" value="1"/>
</dbReference>
<keyword evidence="6 9" id="KW-1133">Transmembrane helix</keyword>
<feature type="transmembrane region" description="Helical" evidence="9">
    <location>
        <begin position="86"/>
        <end position="110"/>
    </location>
</feature>
<dbReference type="Pfam" id="PF04290">
    <property type="entry name" value="DctQ"/>
    <property type="match status" value="1"/>
</dbReference>
<dbReference type="InterPro" id="IPR055348">
    <property type="entry name" value="DctQ"/>
</dbReference>
<evidence type="ECO:0000256" key="9">
    <source>
        <dbReference type="RuleBase" id="RU369079"/>
    </source>
</evidence>
<evidence type="ECO:0000256" key="3">
    <source>
        <dbReference type="ARBA" id="ARBA00022475"/>
    </source>
</evidence>
<dbReference type="Proteomes" id="UP000693972">
    <property type="component" value="Unassembled WGS sequence"/>
</dbReference>
<evidence type="ECO:0000256" key="7">
    <source>
        <dbReference type="ARBA" id="ARBA00023136"/>
    </source>
</evidence>
<dbReference type="EMBL" id="CP078073">
    <property type="protein sequence ID" value="QXL88108.1"/>
    <property type="molecule type" value="Genomic_DNA"/>
</dbReference>
<evidence type="ECO:0000256" key="5">
    <source>
        <dbReference type="ARBA" id="ARBA00022692"/>
    </source>
</evidence>
<evidence type="ECO:0000256" key="6">
    <source>
        <dbReference type="ARBA" id="ARBA00022989"/>
    </source>
</evidence>
<evidence type="ECO:0000256" key="8">
    <source>
        <dbReference type="ARBA" id="ARBA00038436"/>
    </source>
</evidence>
<keyword evidence="7 9" id="KW-0472">Membrane</keyword>